<dbReference type="EMBL" id="JALLBG020000312">
    <property type="protein sequence ID" value="KAL3756342.1"/>
    <property type="molecule type" value="Genomic_DNA"/>
</dbReference>
<comment type="caution">
    <text evidence="2">The sequence shown here is derived from an EMBL/GenBank/DDBJ whole genome shotgun (WGS) entry which is preliminary data.</text>
</comment>
<keyword evidence="1" id="KW-1133">Transmembrane helix</keyword>
<reference evidence="2 3" key="1">
    <citation type="submission" date="2024-10" db="EMBL/GenBank/DDBJ databases">
        <title>Updated reference genomes for cyclostephanoid diatoms.</title>
        <authorList>
            <person name="Roberts W.R."/>
            <person name="Alverson A.J."/>
        </authorList>
    </citation>
    <scope>NUCLEOTIDE SEQUENCE [LARGE SCALE GENOMIC DNA]</scope>
    <source>
        <strain evidence="2 3">AJA232-27</strain>
    </source>
</reference>
<keyword evidence="1" id="KW-0472">Membrane</keyword>
<sequence>MTMTMSDSQFVISTPITTSTIQSNLIFYDQWQWHPAVRFAISGILGNAVFWGLDRMLYPLIVRTTSSVRLKRTVASMPNNKFILIGGGASTWINNNAASVSFFVAYLLDIAIQHFLNAWIVFGFHTIGTRELYFLSLATSYTAYFGTLCGSTIMQAYLLHHGTSKTIAFWSVIALGSIVNYVVLTSLNEVREHRDTTHRQNKMATVASKIWKSRNGNNI</sequence>
<evidence type="ECO:0000313" key="2">
    <source>
        <dbReference type="EMBL" id="KAL3756342.1"/>
    </source>
</evidence>
<feature type="transmembrane region" description="Helical" evidence="1">
    <location>
        <begin position="132"/>
        <end position="155"/>
    </location>
</feature>
<accession>A0ABD3LY73</accession>
<feature type="transmembrane region" description="Helical" evidence="1">
    <location>
        <begin position="74"/>
        <end position="93"/>
    </location>
</feature>
<feature type="transmembrane region" description="Helical" evidence="1">
    <location>
        <begin position="99"/>
        <end position="120"/>
    </location>
</feature>
<protein>
    <submittedName>
        <fullName evidence="2">Uncharacterized protein</fullName>
    </submittedName>
</protein>
<dbReference type="Proteomes" id="UP001530293">
    <property type="component" value="Unassembled WGS sequence"/>
</dbReference>
<gene>
    <name evidence="2" type="ORF">ACHAWU_007293</name>
</gene>
<evidence type="ECO:0000256" key="1">
    <source>
        <dbReference type="SAM" id="Phobius"/>
    </source>
</evidence>
<proteinExistence type="predicted"/>
<organism evidence="2 3">
    <name type="scientific">Discostella pseudostelligera</name>
    <dbReference type="NCBI Taxonomy" id="259834"/>
    <lineage>
        <taxon>Eukaryota</taxon>
        <taxon>Sar</taxon>
        <taxon>Stramenopiles</taxon>
        <taxon>Ochrophyta</taxon>
        <taxon>Bacillariophyta</taxon>
        <taxon>Coscinodiscophyceae</taxon>
        <taxon>Thalassiosirophycidae</taxon>
        <taxon>Stephanodiscales</taxon>
        <taxon>Stephanodiscaceae</taxon>
        <taxon>Discostella</taxon>
    </lineage>
</organism>
<feature type="transmembrane region" description="Helical" evidence="1">
    <location>
        <begin position="36"/>
        <end position="53"/>
    </location>
</feature>
<feature type="transmembrane region" description="Helical" evidence="1">
    <location>
        <begin position="167"/>
        <end position="184"/>
    </location>
</feature>
<name>A0ABD3LY73_9STRA</name>
<keyword evidence="3" id="KW-1185">Reference proteome</keyword>
<keyword evidence="1" id="KW-0812">Transmembrane</keyword>
<dbReference type="AlphaFoldDB" id="A0ABD3LY73"/>
<evidence type="ECO:0000313" key="3">
    <source>
        <dbReference type="Proteomes" id="UP001530293"/>
    </source>
</evidence>